<dbReference type="InterPro" id="IPR043129">
    <property type="entry name" value="ATPase_NBD"/>
</dbReference>
<organism evidence="4 5">
    <name type="scientific">Rhodopirellula halodulae</name>
    <dbReference type="NCBI Taxonomy" id="2894198"/>
    <lineage>
        <taxon>Bacteria</taxon>
        <taxon>Pseudomonadati</taxon>
        <taxon>Planctomycetota</taxon>
        <taxon>Planctomycetia</taxon>
        <taxon>Pirellulales</taxon>
        <taxon>Pirellulaceae</taxon>
        <taxon>Rhodopirellula</taxon>
    </lineage>
</organism>
<gene>
    <name evidence="4" type="ORF">LOC71_10810</name>
</gene>
<dbReference type="InterPro" id="IPR051338">
    <property type="entry name" value="NodU/CmcH_Carbamoyltrnsfr"/>
</dbReference>
<dbReference type="Proteomes" id="UP001430306">
    <property type="component" value="Unassembled WGS sequence"/>
</dbReference>
<accession>A0ABS8NGU3</accession>
<comment type="caution">
    <text evidence="4">The sequence shown here is derived from an EMBL/GenBank/DDBJ whole genome shotgun (WGS) entry which is preliminary data.</text>
</comment>
<dbReference type="Gene3D" id="3.30.420.40">
    <property type="match status" value="2"/>
</dbReference>
<evidence type="ECO:0000259" key="3">
    <source>
        <dbReference type="Pfam" id="PF16861"/>
    </source>
</evidence>
<dbReference type="EMBL" id="JAJKFW010000022">
    <property type="protein sequence ID" value="MCC9642765.1"/>
    <property type="molecule type" value="Genomic_DNA"/>
</dbReference>
<dbReference type="Gene3D" id="3.90.870.20">
    <property type="entry name" value="Carbamoyltransferase, C-terminal domain"/>
    <property type="match status" value="1"/>
</dbReference>
<dbReference type="CDD" id="cd24098">
    <property type="entry name" value="ASKHA_NBD_TobZ_N"/>
    <property type="match status" value="1"/>
</dbReference>
<dbReference type="PANTHER" id="PTHR34847">
    <property type="entry name" value="NODULATION PROTEIN U"/>
    <property type="match status" value="1"/>
</dbReference>
<comment type="similarity">
    <text evidence="1">Belongs to the NodU/CmcH family.</text>
</comment>
<evidence type="ECO:0000256" key="1">
    <source>
        <dbReference type="ARBA" id="ARBA00006129"/>
    </source>
</evidence>
<feature type="domain" description="Carbamoyltransferase" evidence="2">
    <location>
        <begin position="4"/>
        <end position="341"/>
    </location>
</feature>
<feature type="domain" description="Carbamoyltransferase C-terminal" evidence="3">
    <location>
        <begin position="400"/>
        <end position="585"/>
    </location>
</feature>
<evidence type="ECO:0000313" key="5">
    <source>
        <dbReference type="Proteomes" id="UP001430306"/>
    </source>
</evidence>
<protein>
    <submittedName>
        <fullName evidence="4">Carbamoyltransferase</fullName>
    </submittedName>
</protein>
<reference evidence="4" key="1">
    <citation type="submission" date="2021-11" db="EMBL/GenBank/DDBJ databases">
        <title>Genome sequence.</title>
        <authorList>
            <person name="Sun Q."/>
        </authorList>
    </citation>
    <scope>NUCLEOTIDE SEQUENCE</scope>
    <source>
        <strain evidence="4">JC740</strain>
    </source>
</reference>
<dbReference type="InterPro" id="IPR038152">
    <property type="entry name" value="Carbam_trans_C_sf"/>
</dbReference>
<dbReference type="SUPFAM" id="SSF53067">
    <property type="entry name" value="Actin-like ATPase domain"/>
    <property type="match status" value="1"/>
</dbReference>
<evidence type="ECO:0000259" key="2">
    <source>
        <dbReference type="Pfam" id="PF02543"/>
    </source>
</evidence>
<proteinExistence type="inferred from homology"/>
<dbReference type="RefSeq" id="WP_230273701.1">
    <property type="nucleotide sequence ID" value="NZ_JAJKFW010000022.1"/>
</dbReference>
<dbReference type="InterPro" id="IPR031730">
    <property type="entry name" value="Carbam_trans_C"/>
</dbReference>
<dbReference type="PANTHER" id="PTHR34847:SF1">
    <property type="entry name" value="NODULATION PROTEIN U"/>
    <property type="match status" value="1"/>
</dbReference>
<evidence type="ECO:0000313" key="4">
    <source>
        <dbReference type="EMBL" id="MCC9642765.1"/>
    </source>
</evidence>
<keyword evidence="5" id="KW-1185">Reference proteome</keyword>
<sequence>MTLILGTSAFYHDSAVALVKDGEVVAAASEERFTRKKHDAAFPSLALEGCLNEIGASVSDIDYVGFYEKPLLKFERLLETYLAYAPRGYRSFSRAMPSWLQTKLHLPREIRKQLGGKTQRRIVFCEHHESHAASAYYPSPFERAAVLTIDGVGEWATTSWGVGEGARLRLKQEIRFPHSLGLLYSAFTYFCGFRVNSGEYKLMGLAPYGEPKFAEVIRDRLVCQHEDGSYSLNMDFFTFPHTLRMTGAALERLLGVQRREPEAPVRQVDMDIAASIQLVTEELVLGLARYVHEQTKLHSLCLAGGVALNCVANGRLLREGPFDRIWVQPAAGDAGGALGVAWLIWHELLRNERAVNPSDAQRGTLLGPAIDEEKEIQQLKSQGAVVRSFDDPANLDREVAELLATGNVVGWVQGKMEFGPRSLGARSILGDPRDSEMQTTMNLKIKYRESFRPFAPSVLREHASECFEMPEDVESPYMLFTFDVNPDRRKATAEASGIERVKQVRSDLPAITHLDYSARVQTVSQQRHPRFHGLLKAFHDRTGCPALINTSFNVRGEPIVRTAADAYRCFLATQMDALVVGNQLMLRSEQPTAAVESSQTYLSDLAPD</sequence>
<dbReference type="Pfam" id="PF02543">
    <property type="entry name" value="Carbam_trans_N"/>
    <property type="match status" value="1"/>
</dbReference>
<name>A0ABS8NGU3_9BACT</name>
<dbReference type="InterPro" id="IPR003696">
    <property type="entry name" value="Carbtransf_dom"/>
</dbReference>
<dbReference type="Pfam" id="PF16861">
    <property type="entry name" value="Carbam_trans_C"/>
    <property type="match status" value="1"/>
</dbReference>